<evidence type="ECO:0000256" key="1">
    <source>
        <dbReference type="SAM" id="MobiDB-lite"/>
    </source>
</evidence>
<organism evidence="3 4">
    <name type="scientific">Pendulispora albinea</name>
    <dbReference type="NCBI Taxonomy" id="2741071"/>
    <lineage>
        <taxon>Bacteria</taxon>
        <taxon>Pseudomonadati</taxon>
        <taxon>Myxococcota</taxon>
        <taxon>Myxococcia</taxon>
        <taxon>Myxococcales</taxon>
        <taxon>Sorangiineae</taxon>
        <taxon>Pendulisporaceae</taxon>
        <taxon>Pendulispora</taxon>
    </lineage>
</organism>
<feature type="signal peptide" evidence="2">
    <location>
        <begin position="1"/>
        <end position="20"/>
    </location>
</feature>
<keyword evidence="4" id="KW-1185">Reference proteome</keyword>
<evidence type="ECO:0000313" key="3">
    <source>
        <dbReference type="EMBL" id="WXB14979.1"/>
    </source>
</evidence>
<keyword evidence="2" id="KW-0732">Signal</keyword>
<dbReference type="Proteomes" id="UP001370348">
    <property type="component" value="Chromosome"/>
</dbReference>
<dbReference type="RefSeq" id="WP_394824602.1">
    <property type="nucleotide sequence ID" value="NZ_CP089984.1"/>
</dbReference>
<evidence type="ECO:0000256" key="2">
    <source>
        <dbReference type="SAM" id="SignalP"/>
    </source>
</evidence>
<dbReference type="PROSITE" id="PS51257">
    <property type="entry name" value="PROKAR_LIPOPROTEIN"/>
    <property type="match status" value="1"/>
</dbReference>
<gene>
    <name evidence="3" type="ORF">LZC94_45070</name>
</gene>
<accession>A0ABZ2LVM2</accession>
<feature type="chain" id="PRO_5045388690" description="Secreted protein" evidence="2">
    <location>
        <begin position="21"/>
        <end position="176"/>
    </location>
</feature>
<evidence type="ECO:0000313" key="4">
    <source>
        <dbReference type="Proteomes" id="UP001370348"/>
    </source>
</evidence>
<sequence length="176" mass="18289">MQRFINASVASFLLVTLACASGCSGSSNGPLLLPDGGGGGNPDKDSDSKPPPDGGSHGRTGAEQACLDTMDAIAKQGPRCGIEYQALYDALIQSSAGGACANVIQIRDENALRQQCFPSLQNISCKDLEQANLDPSCRGQLLRARTLRSQTVQSEAAETDIEAGRSVGTFLQGTSL</sequence>
<reference evidence="3 4" key="1">
    <citation type="submission" date="2021-12" db="EMBL/GenBank/DDBJ databases">
        <title>Discovery of the Pendulisporaceae a myxobacterial family with distinct sporulation behavior and unique specialized metabolism.</title>
        <authorList>
            <person name="Garcia R."/>
            <person name="Popoff A."/>
            <person name="Bader C.D."/>
            <person name="Loehr J."/>
            <person name="Walesch S."/>
            <person name="Walt C."/>
            <person name="Boldt J."/>
            <person name="Bunk B."/>
            <person name="Haeckl F.J.F.P.J."/>
            <person name="Gunesch A.P."/>
            <person name="Birkelbach J."/>
            <person name="Nuebel U."/>
            <person name="Pietschmann T."/>
            <person name="Bach T."/>
            <person name="Mueller R."/>
        </authorList>
    </citation>
    <scope>NUCLEOTIDE SEQUENCE [LARGE SCALE GENOMIC DNA]</scope>
    <source>
        <strain evidence="3 4">MSr11954</strain>
    </source>
</reference>
<feature type="region of interest" description="Disordered" evidence="1">
    <location>
        <begin position="31"/>
        <end position="62"/>
    </location>
</feature>
<protein>
    <recommendedName>
        <fullName evidence="5">Secreted protein</fullName>
    </recommendedName>
</protein>
<evidence type="ECO:0008006" key="5">
    <source>
        <dbReference type="Google" id="ProtNLM"/>
    </source>
</evidence>
<proteinExistence type="predicted"/>
<name>A0ABZ2LVM2_9BACT</name>
<dbReference type="EMBL" id="CP089984">
    <property type="protein sequence ID" value="WXB14979.1"/>
    <property type="molecule type" value="Genomic_DNA"/>
</dbReference>